<feature type="non-terminal residue" evidence="9">
    <location>
        <position position="533"/>
    </location>
</feature>
<feature type="transmembrane region" description="Helical" evidence="8">
    <location>
        <begin position="441"/>
        <end position="460"/>
    </location>
</feature>
<dbReference type="PRINTS" id="PR01130">
    <property type="entry name" value="DERENTRNSPRT"/>
</dbReference>
<keyword evidence="6 8" id="KW-0472">Membrane</keyword>
<feature type="transmembrane region" description="Helical" evidence="8">
    <location>
        <begin position="210"/>
        <end position="229"/>
    </location>
</feature>
<dbReference type="Pfam" id="PF01733">
    <property type="entry name" value="Nucleoside_tran"/>
    <property type="match status" value="1"/>
</dbReference>
<dbReference type="AlphaFoldDB" id="A0AAV2QEA0"/>
<keyword evidence="10" id="KW-1185">Reference proteome</keyword>
<gene>
    <name evidence="9" type="ORF">MNOR_LOCUS10219</name>
</gene>
<sequence>MPATPNTYGEVDYLTAGAPLASVEDLSRVNTPGGSPSPRPRNKHPALEDPNWEPPEEQPPNRPPPPPPTTTSFSPEPTALTPLHPEEIELEDEEKGPDDRYCLVFLVLVLHGVGTLMPWNSVIITAKNYFVDFKLQNMDGSPSEYATNFLPYLGYAAQLPNLFFNWINIFLQSGENLTVRIVWTILIEVVIFMVTVILAMVDSTEWPPGAFFWVTMVTVIILNTANGIYQNTVYGMAARLPFKYTGAVVLGSNISGTLTAMINIAAIAVAPNIRTSAIYYFITALFILLACFDTYFALPMNRFYRFYESQYEKASRVSKRDPKKSRVPYWQIFKTAFPQLFNVFMVFFVTLAVFPAVLAAKCNSISIFFINYSHHPVTTCLLNFRFLWDVPVTGIQDGNVLWMPRRMMIFASSPTFLLPSLVLFQFLLYFHRTDIPSLVELLLQSCCVLFALLTIPLGLFLPYCRFPFAMLFCFFLFFSETILVKTLLSSANKLTGEITSSGLHPRCCCCWLIPLPSIPNLYPNLRYLTDRIT</sequence>
<reference evidence="9 10" key="1">
    <citation type="submission" date="2024-05" db="EMBL/GenBank/DDBJ databases">
        <authorList>
            <person name="Wallberg A."/>
        </authorList>
    </citation>
    <scope>NUCLEOTIDE SEQUENCE [LARGE SCALE GENOMIC DNA]</scope>
</reference>
<dbReference type="EMBL" id="CAXKWB010005102">
    <property type="protein sequence ID" value="CAL4076676.1"/>
    <property type="molecule type" value="Genomic_DNA"/>
</dbReference>
<dbReference type="PANTHER" id="PTHR10332">
    <property type="entry name" value="EQUILIBRATIVE NUCLEOSIDE TRANSPORTER"/>
    <property type="match status" value="1"/>
</dbReference>
<accession>A0AAV2QEA0</accession>
<protein>
    <recommendedName>
        <fullName evidence="11">Equilibrative nucleoside transporter 1</fullName>
    </recommendedName>
</protein>
<evidence type="ECO:0000256" key="1">
    <source>
        <dbReference type="ARBA" id="ARBA00004141"/>
    </source>
</evidence>
<feature type="transmembrane region" description="Helical" evidence="8">
    <location>
        <begin position="277"/>
        <end position="298"/>
    </location>
</feature>
<evidence type="ECO:0000256" key="3">
    <source>
        <dbReference type="ARBA" id="ARBA00022448"/>
    </source>
</evidence>
<evidence type="ECO:0000256" key="5">
    <source>
        <dbReference type="ARBA" id="ARBA00022989"/>
    </source>
</evidence>
<feature type="transmembrane region" description="Helical" evidence="8">
    <location>
        <begin position="408"/>
        <end position="429"/>
    </location>
</feature>
<evidence type="ECO:0008006" key="11">
    <source>
        <dbReference type="Google" id="ProtNLM"/>
    </source>
</evidence>
<organism evidence="9 10">
    <name type="scientific">Meganyctiphanes norvegica</name>
    <name type="common">Northern krill</name>
    <name type="synonym">Thysanopoda norvegica</name>
    <dbReference type="NCBI Taxonomy" id="48144"/>
    <lineage>
        <taxon>Eukaryota</taxon>
        <taxon>Metazoa</taxon>
        <taxon>Ecdysozoa</taxon>
        <taxon>Arthropoda</taxon>
        <taxon>Crustacea</taxon>
        <taxon>Multicrustacea</taxon>
        <taxon>Malacostraca</taxon>
        <taxon>Eumalacostraca</taxon>
        <taxon>Eucarida</taxon>
        <taxon>Euphausiacea</taxon>
        <taxon>Euphausiidae</taxon>
        <taxon>Meganyctiphanes</taxon>
    </lineage>
</organism>
<feature type="compositionally biased region" description="Pro residues" evidence="7">
    <location>
        <begin position="57"/>
        <end position="69"/>
    </location>
</feature>
<feature type="transmembrane region" description="Helical" evidence="8">
    <location>
        <begin position="340"/>
        <end position="360"/>
    </location>
</feature>
<dbReference type="Proteomes" id="UP001497623">
    <property type="component" value="Unassembled WGS sequence"/>
</dbReference>
<dbReference type="GO" id="GO:0005337">
    <property type="term" value="F:nucleoside transmembrane transporter activity"/>
    <property type="evidence" value="ECO:0007669"/>
    <property type="project" value="InterPro"/>
</dbReference>
<keyword evidence="4 8" id="KW-0812">Transmembrane</keyword>
<evidence type="ECO:0000256" key="7">
    <source>
        <dbReference type="SAM" id="MobiDB-lite"/>
    </source>
</evidence>
<feature type="transmembrane region" description="Helical" evidence="8">
    <location>
        <begin position="466"/>
        <end position="484"/>
    </location>
</feature>
<feature type="transmembrane region" description="Helical" evidence="8">
    <location>
        <begin position="101"/>
        <end position="119"/>
    </location>
</feature>
<comment type="subcellular location">
    <subcellularLocation>
        <location evidence="1">Membrane</location>
        <topology evidence="1">Multi-pass membrane protein</topology>
    </subcellularLocation>
</comment>
<feature type="region of interest" description="Disordered" evidence="7">
    <location>
        <begin position="21"/>
        <end position="80"/>
    </location>
</feature>
<evidence type="ECO:0000313" key="10">
    <source>
        <dbReference type="Proteomes" id="UP001497623"/>
    </source>
</evidence>
<evidence type="ECO:0000256" key="6">
    <source>
        <dbReference type="ARBA" id="ARBA00023136"/>
    </source>
</evidence>
<dbReference type="GO" id="GO:0005886">
    <property type="term" value="C:plasma membrane"/>
    <property type="evidence" value="ECO:0007669"/>
    <property type="project" value="TreeGrafter"/>
</dbReference>
<keyword evidence="5 8" id="KW-1133">Transmembrane helix</keyword>
<evidence type="ECO:0000256" key="4">
    <source>
        <dbReference type="ARBA" id="ARBA00022692"/>
    </source>
</evidence>
<comment type="caution">
    <text evidence="9">The sequence shown here is derived from an EMBL/GenBank/DDBJ whole genome shotgun (WGS) entry which is preliminary data.</text>
</comment>
<keyword evidence="3" id="KW-0813">Transport</keyword>
<feature type="transmembrane region" description="Helical" evidence="8">
    <location>
        <begin position="249"/>
        <end position="270"/>
    </location>
</feature>
<dbReference type="InterPro" id="IPR002259">
    <property type="entry name" value="Eqnu_transpt"/>
</dbReference>
<feature type="transmembrane region" description="Helical" evidence="8">
    <location>
        <begin position="181"/>
        <end position="201"/>
    </location>
</feature>
<comment type="similarity">
    <text evidence="2">Belongs to the SLC29A/ENT transporter (TC 2.A.57) family.</text>
</comment>
<dbReference type="PANTHER" id="PTHR10332:SF80">
    <property type="entry name" value="EQUILIBRATIVE NUCLEOSIDE TRANSPORTER 2, ISOFORM A"/>
    <property type="match status" value="1"/>
</dbReference>
<evidence type="ECO:0000256" key="2">
    <source>
        <dbReference type="ARBA" id="ARBA00007965"/>
    </source>
</evidence>
<name>A0AAV2QEA0_MEGNR</name>
<evidence type="ECO:0000313" key="9">
    <source>
        <dbReference type="EMBL" id="CAL4076676.1"/>
    </source>
</evidence>
<proteinExistence type="inferred from homology"/>
<evidence type="ECO:0000256" key="8">
    <source>
        <dbReference type="SAM" id="Phobius"/>
    </source>
</evidence>